<dbReference type="STRING" id="1855912.LuPra_02090"/>
<keyword evidence="3" id="KW-1185">Reference proteome</keyword>
<dbReference type="SUPFAM" id="SSF53335">
    <property type="entry name" value="S-adenosyl-L-methionine-dependent methyltransferases"/>
    <property type="match status" value="1"/>
</dbReference>
<dbReference type="Pfam" id="PF13578">
    <property type="entry name" value="Methyltransf_24"/>
    <property type="match status" value="1"/>
</dbReference>
<dbReference type="PANTHER" id="PTHR44809:SF1">
    <property type="entry name" value="PROTEIN O-MANNOSYL-TRANSFERASE TMTC1"/>
    <property type="match status" value="1"/>
</dbReference>
<dbReference type="SUPFAM" id="SSF48452">
    <property type="entry name" value="TPR-like"/>
    <property type="match status" value="1"/>
</dbReference>
<evidence type="ECO:0000256" key="1">
    <source>
        <dbReference type="SAM" id="MobiDB-lite"/>
    </source>
</evidence>
<dbReference type="Gene3D" id="1.25.40.10">
    <property type="entry name" value="Tetratricopeptide repeat domain"/>
    <property type="match status" value="2"/>
</dbReference>
<reference evidence="3" key="2">
    <citation type="submission" date="2016-04" db="EMBL/GenBank/DDBJ databases">
        <title>First Complete Genome Sequence of a Subdivision 6 Acidobacterium.</title>
        <authorList>
            <person name="Huang S."/>
            <person name="Vieira S."/>
            <person name="Bunk B."/>
            <person name="Riedel T."/>
            <person name="Sproeer C."/>
            <person name="Overmann J."/>
        </authorList>
    </citation>
    <scope>NUCLEOTIDE SEQUENCE [LARGE SCALE GENOMIC DNA]</scope>
    <source>
        <strain evidence="3">DSM 100886 HEG_-6_39</strain>
    </source>
</reference>
<sequence>MRPVFTTAQCETEGAAIAAAMQARMPAWVGGNISVHDQPLLAGLTVLLAPSKVVEIGVASGWSGCLFIEALSRIGRPAEYIGIDASPTYYLDHVRPTGAAIGELFPTPPVATRLLLGQMAADTVDVVGPGVELAFIDGDHRHPWALLDLLALLPVLAPSSHVLMHDLHLCTYERHKHTNRGPKYLFEAWPGPKVHSSQRPPMIGAIQLPPAPDPAWLTIVLDTLHTPWETPVPAEAIAAVARSVDLALGTGWAARFRSTLEAMNAEAARQAAMARAGSTSKIGEAVLDSAARTPDPTARAALLEEAANYLPADARIHHALAVALQRLQRLDAALVASARALTLSPRNASVVSFHGQLLAESEDLAQAEVLLRRAIDLDDQQPAYHGRLSRLLARQGRVAEAITHAQRSMSLAPGDQARRSELRDLEARLETGREQQP</sequence>
<accession>A0A143PM85</accession>
<gene>
    <name evidence="2" type="ORF">LuPra_02090</name>
</gene>
<dbReference type="AlphaFoldDB" id="A0A143PM85"/>
<name>A0A143PM85_LUTPR</name>
<dbReference type="KEGG" id="abac:LuPra_02090"/>
<evidence type="ECO:0000313" key="3">
    <source>
        <dbReference type="Proteomes" id="UP000076079"/>
    </source>
</evidence>
<dbReference type="EMBL" id="CP015136">
    <property type="protein sequence ID" value="AMY08884.1"/>
    <property type="molecule type" value="Genomic_DNA"/>
</dbReference>
<reference evidence="2 3" key="1">
    <citation type="journal article" date="2016" name="Genome Announc.">
        <title>First Complete Genome Sequence of a Subdivision 6 Acidobacterium Strain.</title>
        <authorList>
            <person name="Huang S."/>
            <person name="Vieira S."/>
            <person name="Bunk B."/>
            <person name="Riedel T."/>
            <person name="Sproer C."/>
            <person name="Overmann J."/>
        </authorList>
    </citation>
    <scope>NUCLEOTIDE SEQUENCE [LARGE SCALE GENOMIC DNA]</scope>
    <source>
        <strain evidence="3">DSM 100886 HEG_-6_39</strain>
    </source>
</reference>
<proteinExistence type="predicted"/>
<dbReference type="InterPro" id="IPR052943">
    <property type="entry name" value="TMTC_O-mannosyl-trnsfr"/>
</dbReference>
<feature type="compositionally biased region" description="Basic and acidic residues" evidence="1">
    <location>
        <begin position="416"/>
        <end position="437"/>
    </location>
</feature>
<evidence type="ECO:0000313" key="2">
    <source>
        <dbReference type="EMBL" id="AMY08884.1"/>
    </source>
</evidence>
<dbReference type="Gene3D" id="3.40.50.150">
    <property type="entry name" value="Vaccinia Virus protein VP39"/>
    <property type="match status" value="1"/>
</dbReference>
<dbReference type="InterPro" id="IPR019734">
    <property type="entry name" value="TPR_rpt"/>
</dbReference>
<protein>
    <submittedName>
        <fullName evidence="2">Type IV pilus biogenesis/stability protein PilW</fullName>
    </submittedName>
</protein>
<dbReference type="InterPro" id="IPR011990">
    <property type="entry name" value="TPR-like_helical_dom_sf"/>
</dbReference>
<dbReference type="SMART" id="SM00028">
    <property type="entry name" value="TPR"/>
    <property type="match status" value="3"/>
</dbReference>
<dbReference type="PANTHER" id="PTHR44809">
    <property type="match status" value="1"/>
</dbReference>
<feature type="region of interest" description="Disordered" evidence="1">
    <location>
        <begin position="406"/>
        <end position="437"/>
    </location>
</feature>
<organism evidence="2 3">
    <name type="scientific">Luteitalea pratensis</name>
    <dbReference type="NCBI Taxonomy" id="1855912"/>
    <lineage>
        <taxon>Bacteria</taxon>
        <taxon>Pseudomonadati</taxon>
        <taxon>Acidobacteriota</taxon>
        <taxon>Vicinamibacteria</taxon>
        <taxon>Vicinamibacterales</taxon>
        <taxon>Vicinamibacteraceae</taxon>
        <taxon>Luteitalea</taxon>
    </lineage>
</organism>
<dbReference type="Proteomes" id="UP000076079">
    <property type="component" value="Chromosome"/>
</dbReference>
<dbReference type="InterPro" id="IPR029063">
    <property type="entry name" value="SAM-dependent_MTases_sf"/>
</dbReference>